<gene>
    <name evidence="2" type="ORF">GCM10009744_14070</name>
</gene>
<sequence>MTNSQAGVALPSAVRNQFAGTKEGTYLNTAAESLFMDSHRDALARYADRKSLGAAGREALVSVENHCRELVGQLLHVSPSDIAFLASTSRGLDVAIKSIDWQLGDNIVVADTEFPTTAFAAVHLSERGVERRLVRSEDSAVQPTAFAEQIDERTRLVVASLVSYKNGFKIDLPELSQVAHAHGALLFVDAVQAAGAVEIAAEAADFLCAGTYKWLLGAHGLAAFYVNPSLAERIHPPYVGYRGVVDLFAADRFERYTLLPDARRFEEGMPNYLGLHVLENALTVVLDIGVDTISEHNARLVDQAMTGLLQLGIEPLTPKDPTSRGAIVSFETNREAEITAGLARAGIGVWGRDGRVRIAPALYNTPEDVDMFLDHLQPFIGGAA</sequence>
<reference evidence="2 3" key="1">
    <citation type="journal article" date="2019" name="Int. J. Syst. Evol. Microbiol.">
        <title>The Global Catalogue of Microorganisms (GCM) 10K type strain sequencing project: providing services to taxonomists for standard genome sequencing and annotation.</title>
        <authorList>
            <consortium name="The Broad Institute Genomics Platform"/>
            <consortium name="The Broad Institute Genome Sequencing Center for Infectious Disease"/>
            <person name="Wu L."/>
            <person name="Ma J."/>
        </authorList>
    </citation>
    <scope>NUCLEOTIDE SEQUENCE [LARGE SCALE GENOMIC DNA]</scope>
    <source>
        <strain evidence="2 3">JCM 14306</strain>
    </source>
</reference>
<evidence type="ECO:0000313" key="3">
    <source>
        <dbReference type="Proteomes" id="UP001501319"/>
    </source>
</evidence>
<evidence type="ECO:0000313" key="2">
    <source>
        <dbReference type="EMBL" id="GAA1627459.1"/>
    </source>
</evidence>
<dbReference type="SUPFAM" id="SSF53383">
    <property type="entry name" value="PLP-dependent transferases"/>
    <property type="match status" value="1"/>
</dbReference>
<feature type="domain" description="Aminotransferase class V" evidence="1">
    <location>
        <begin position="55"/>
        <end position="350"/>
    </location>
</feature>
<accession>A0ABN2F2D8</accession>
<dbReference type="InterPro" id="IPR015424">
    <property type="entry name" value="PyrdxlP-dep_Trfase"/>
</dbReference>
<dbReference type="Gene3D" id="3.90.1150.10">
    <property type="entry name" value="Aspartate Aminotransferase, domain 1"/>
    <property type="match status" value="1"/>
</dbReference>
<organism evidence="2 3">
    <name type="scientific">Kribbella alba</name>
    <dbReference type="NCBI Taxonomy" id="190197"/>
    <lineage>
        <taxon>Bacteria</taxon>
        <taxon>Bacillati</taxon>
        <taxon>Actinomycetota</taxon>
        <taxon>Actinomycetes</taxon>
        <taxon>Propionibacteriales</taxon>
        <taxon>Kribbellaceae</taxon>
        <taxon>Kribbella</taxon>
    </lineage>
</organism>
<keyword evidence="2" id="KW-0032">Aminotransferase</keyword>
<keyword evidence="2" id="KW-0808">Transferase</keyword>
<comment type="caution">
    <text evidence="2">The sequence shown here is derived from an EMBL/GenBank/DDBJ whole genome shotgun (WGS) entry which is preliminary data.</text>
</comment>
<dbReference type="InterPro" id="IPR000192">
    <property type="entry name" value="Aminotrans_V_dom"/>
</dbReference>
<name>A0ABN2F2D8_9ACTN</name>
<dbReference type="PANTHER" id="PTHR43586:SF15">
    <property type="entry name" value="BLR3095 PROTEIN"/>
    <property type="match status" value="1"/>
</dbReference>
<dbReference type="PANTHER" id="PTHR43586">
    <property type="entry name" value="CYSTEINE DESULFURASE"/>
    <property type="match status" value="1"/>
</dbReference>
<protein>
    <submittedName>
        <fullName evidence="2">Aminotransferase class V-fold PLP-dependent enzyme</fullName>
    </submittedName>
</protein>
<keyword evidence="3" id="KW-1185">Reference proteome</keyword>
<dbReference type="InterPro" id="IPR015422">
    <property type="entry name" value="PyrdxlP-dep_Trfase_small"/>
</dbReference>
<dbReference type="GO" id="GO:0008483">
    <property type="term" value="F:transaminase activity"/>
    <property type="evidence" value="ECO:0007669"/>
    <property type="project" value="UniProtKB-KW"/>
</dbReference>
<dbReference type="Pfam" id="PF00266">
    <property type="entry name" value="Aminotran_5"/>
    <property type="match status" value="1"/>
</dbReference>
<dbReference type="Proteomes" id="UP001501319">
    <property type="component" value="Unassembled WGS sequence"/>
</dbReference>
<evidence type="ECO:0000259" key="1">
    <source>
        <dbReference type="Pfam" id="PF00266"/>
    </source>
</evidence>
<proteinExistence type="predicted"/>
<dbReference type="Gene3D" id="3.40.640.10">
    <property type="entry name" value="Type I PLP-dependent aspartate aminotransferase-like (Major domain)"/>
    <property type="match status" value="1"/>
</dbReference>
<dbReference type="RefSeq" id="WP_344109987.1">
    <property type="nucleotide sequence ID" value="NZ_BAAANE010000004.1"/>
</dbReference>
<dbReference type="EMBL" id="BAAANE010000004">
    <property type="protein sequence ID" value="GAA1627459.1"/>
    <property type="molecule type" value="Genomic_DNA"/>
</dbReference>
<dbReference type="InterPro" id="IPR015421">
    <property type="entry name" value="PyrdxlP-dep_Trfase_major"/>
</dbReference>